<dbReference type="CDD" id="cd13665">
    <property type="entry name" value="PBP2_TRAP_Dctp3_4"/>
    <property type="match status" value="1"/>
</dbReference>
<accession>Q2SA99</accession>
<dbReference type="STRING" id="349521.HCH_05774"/>
<dbReference type="Proteomes" id="UP000000238">
    <property type="component" value="Chromosome"/>
</dbReference>
<keyword evidence="2" id="KW-0472">Membrane</keyword>
<evidence type="ECO:0000313" key="3">
    <source>
        <dbReference type="EMBL" id="ABC32425.1"/>
    </source>
</evidence>
<name>Q2SA99_HAHCH</name>
<reference evidence="3 4" key="1">
    <citation type="journal article" date="2005" name="Nucleic Acids Res.">
        <title>Genomic blueprint of Hahella chejuensis, a marine microbe producing an algicidal agent.</title>
        <authorList>
            <person name="Jeong H."/>
            <person name="Yim J.H."/>
            <person name="Lee C."/>
            <person name="Choi S.-H."/>
            <person name="Park Y.K."/>
            <person name="Yoon S.H."/>
            <person name="Hur C.-G."/>
            <person name="Kang H.-Y."/>
            <person name="Kim D."/>
            <person name="Lee H.H."/>
            <person name="Park K.H."/>
            <person name="Park S.-H."/>
            <person name="Park H.-S."/>
            <person name="Lee H.K."/>
            <person name="Oh T.K."/>
            <person name="Kim J.F."/>
        </authorList>
    </citation>
    <scope>NUCLEOTIDE SEQUENCE [LARGE SCALE GENOMIC DNA]</scope>
    <source>
        <strain evidence="3 4">KCTC 2396</strain>
    </source>
</reference>
<dbReference type="Gene3D" id="3.40.190.170">
    <property type="entry name" value="Bacterial extracellular solute-binding protein, family 7"/>
    <property type="match status" value="1"/>
</dbReference>
<dbReference type="EMBL" id="CP000155">
    <property type="protein sequence ID" value="ABC32425.1"/>
    <property type="molecule type" value="Genomic_DNA"/>
</dbReference>
<feature type="transmembrane region" description="Helical" evidence="2">
    <location>
        <begin position="36"/>
        <end position="56"/>
    </location>
</feature>
<keyword evidence="4" id="KW-1185">Reference proteome</keyword>
<dbReference type="InterPro" id="IPR038404">
    <property type="entry name" value="TRAP_DctP_sf"/>
</dbReference>
<dbReference type="NCBIfam" id="NF037995">
    <property type="entry name" value="TRAP_S1"/>
    <property type="match status" value="1"/>
</dbReference>
<dbReference type="eggNOG" id="COG1638">
    <property type="taxonomic scope" value="Bacteria"/>
</dbReference>
<protein>
    <submittedName>
        <fullName evidence="3">TRAP-type C4-dicarboxylate transport system, periplasmic component</fullName>
    </submittedName>
</protein>
<evidence type="ECO:0000313" key="4">
    <source>
        <dbReference type="Proteomes" id="UP000000238"/>
    </source>
</evidence>
<keyword evidence="1" id="KW-0732">Signal</keyword>
<evidence type="ECO:0000256" key="1">
    <source>
        <dbReference type="ARBA" id="ARBA00022729"/>
    </source>
</evidence>
<dbReference type="OrthoDB" id="9177965at2"/>
<evidence type="ECO:0000256" key="2">
    <source>
        <dbReference type="SAM" id="Phobius"/>
    </source>
</evidence>
<dbReference type="Pfam" id="PF03480">
    <property type="entry name" value="DctP"/>
    <property type="match status" value="1"/>
</dbReference>
<keyword evidence="2" id="KW-1133">Transmembrane helix</keyword>
<sequence>MRSHAVMRLGDALLAAGAHKQPKLTSKLLTLLANSFAATALFLTTLLFTTLLFTGFSHAAEVTLRMHHFLPATSLDQEGWMEPWAEKIEKESNGRIKVSIYPSMQLGGKPQQLFDQARNGIVDIIWTLPGYTPSRFQMTSVFELPFVASSAEATSQAFHTFIEKYAPEEYQDVHVLSLHTHAAGSFHILGKPIEQIADLESLKIRAPTRASGEALRLLGANPLFMPAPEVPQAISKGVINAALLPFEVVPSLKLDELAESHTLLSGARGLYTATFILAMNKKKYDSLPDDLKAIIDQNSGIALSKQIGKAMDDFEKVGIALAKKNGNHFYSINADQLKEWENRVKPVREDWVAKVNSQNKNGEYLLRQAEDLVTQYEKSRQL</sequence>
<dbReference type="InterPro" id="IPR018389">
    <property type="entry name" value="DctP_fam"/>
</dbReference>
<dbReference type="RefSeq" id="WP_011399484.1">
    <property type="nucleotide sequence ID" value="NC_007645.1"/>
</dbReference>
<proteinExistence type="predicted"/>
<keyword evidence="2" id="KW-0812">Transmembrane</keyword>
<gene>
    <name evidence="3" type="ordered locus">HCH_05774</name>
</gene>
<dbReference type="HOGENOM" id="CLU_036176_2_0_6"/>
<dbReference type="GO" id="GO:0055085">
    <property type="term" value="P:transmembrane transport"/>
    <property type="evidence" value="ECO:0007669"/>
    <property type="project" value="InterPro"/>
</dbReference>
<dbReference type="KEGG" id="hch:HCH_05774"/>
<dbReference type="PANTHER" id="PTHR33376:SF15">
    <property type="entry name" value="BLL6794 PROTEIN"/>
    <property type="match status" value="1"/>
</dbReference>
<organism evidence="3 4">
    <name type="scientific">Hahella chejuensis (strain KCTC 2396)</name>
    <dbReference type="NCBI Taxonomy" id="349521"/>
    <lineage>
        <taxon>Bacteria</taxon>
        <taxon>Pseudomonadati</taxon>
        <taxon>Pseudomonadota</taxon>
        <taxon>Gammaproteobacteria</taxon>
        <taxon>Oceanospirillales</taxon>
        <taxon>Hahellaceae</taxon>
        <taxon>Hahella</taxon>
    </lineage>
</organism>
<dbReference type="PANTHER" id="PTHR33376">
    <property type="match status" value="1"/>
</dbReference>
<dbReference type="AlphaFoldDB" id="Q2SA99"/>